<dbReference type="AlphaFoldDB" id="A0A6C0J7P7"/>
<protein>
    <submittedName>
        <fullName evidence="1">Uncharacterized protein</fullName>
    </submittedName>
</protein>
<accession>A0A6C0J7P7</accession>
<dbReference type="EMBL" id="MN740320">
    <property type="protein sequence ID" value="QHU00018.1"/>
    <property type="molecule type" value="Genomic_DNA"/>
</dbReference>
<reference evidence="1" key="1">
    <citation type="journal article" date="2020" name="Nature">
        <title>Giant virus diversity and host interactions through global metagenomics.</title>
        <authorList>
            <person name="Schulz F."/>
            <person name="Roux S."/>
            <person name="Paez-Espino D."/>
            <person name="Jungbluth S."/>
            <person name="Walsh D.A."/>
            <person name="Denef V.J."/>
            <person name="McMahon K.D."/>
            <person name="Konstantinidis K.T."/>
            <person name="Eloe-Fadrosh E.A."/>
            <person name="Kyrpides N.C."/>
            <person name="Woyke T."/>
        </authorList>
    </citation>
    <scope>NUCLEOTIDE SEQUENCE</scope>
    <source>
        <strain evidence="1">GVMAG-M-3300025778-1</strain>
    </source>
</reference>
<evidence type="ECO:0000313" key="1">
    <source>
        <dbReference type="EMBL" id="QHU00018.1"/>
    </source>
</evidence>
<organism evidence="1">
    <name type="scientific">viral metagenome</name>
    <dbReference type="NCBI Taxonomy" id="1070528"/>
    <lineage>
        <taxon>unclassified sequences</taxon>
        <taxon>metagenomes</taxon>
        <taxon>organismal metagenomes</taxon>
    </lineage>
</organism>
<proteinExistence type="predicted"/>
<name>A0A6C0J7P7_9ZZZZ</name>
<sequence>MPEFNLATKTIMSSYSEYLNRQKQRVTQILDVRPHRDAGHQTAIIRQMAAGAVLFNTAPATVCAGSLNAPSTTPANGTVYYKGKAQYVKDASAYAAYTSGQAVATIEGVDALNKVKKYGAQLTREVCMTNTTLPEYNDRLAADPQLSLIQAQKNAYQRGYATANCPTCGGIYGYTKIQFAAPCNCAIKTSDLAAPNANGVVVGIKSARQFPHTLEPNA</sequence>